<dbReference type="Gene3D" id="2.60.40.2340">
    <property type="match status" value="1"/>
</dbReference>
<reference evidence="1 2" key="1">
    <citation type="submission" date="2020-08" db="EMBL/GenBank/DDBJ databases">
        <title>Sphingobacterium sp. DN00404 isolated from aquaculture water.</title>
        <authorList>
            <person name="Zhang M."/>
        </authorList>
    </citation>
    <scope>NUCLEOTIDE SEQUENCE [LARGE SCALE GENOMIC DNA]</scope>
    <source>
        <strain evidence="1 2">DN00404</strain>
    </source>
</reference>
<dbReference type="Proteomes" id="UP000602759">
    <property type="component" value="Unassembled WGS sequence"/>
</dbReference>
<evidence type="ECO:0008006" key="3">
    <source>
        <dbReference type="Google" id="ProtNLM"/>
    </source>
</evidence>
<protein>
    <recommendedName>
        <fullName evidence="3">DUF5018 domain-containing protein</fullName>
    </recommendedName>
</protein>
<evidence type="ECO:0000313" key="1">
    <source>
        <dbReference type="EMBL" id="MBD1431938.1"/>
    </source>
</evidence>
<gene>
    <name evidence="1" type="ORF">H8B06_03790</name>
</gene>
<proteinExistence type="predicted"/>
<keyword evidence="2" id="KW-1185">Reference proteome</keyword>
<organism evidence="1 2">
    <name type="scientific">Sphingobacterium micropteri</name>
    <dbReference type="NCBI Taxonomy" id="2763501"/>
    <lineage>
        <taxon>Bacteria</taxon>
        <taxon>Pseudomonadati</taxon>
        <taxon>Bacteroidota</taxon>
        <taxon>Sphingobacteriia</taxon>
        <taxon>Sphingobacteriales</taxon>
        <taxon>Sphingobacteriaceae</taxon>
        <taxon>Sphingobacterium</taxon>
    </lineage>
</organism>
<evidence type="ECO:0000313" key="2">
    <source>
        <dbReference type="Proteomes" id="UP000602759"/>
    </source>
</evidence>
<sequence length="355" mass="39687">MYKILSLICLSTVLFFTQSCSKTEYEQLKRPYADIQAFTIAGYGLVDSIDAVIAGDSITIYWDDAVPLPAEISPSISLSAGATIEPKANVSVPFSRNTIYIVTAENGDKREYRLVPKKNREIPRLQGLLVDAFAWLSRPEITLRGEYFMAAPLDQYKVYMQRLRDGVEFDLEIDPSTITPHQINAKLPAFTMEQDTGLHRIWVDLGGVRTESLELDLYQPTLKNEQYTIAYPSGTQTVGPGQTITIQHEIKDESDGAAARYYLGENILHIRLGIRPSDSNGALQYHEVDIESITESSVTFKIPSDFSQYIDYDIISSQVIYKAYTMGVMWGSYTTAISISSGLPQRAYIKIAAAE</sequence>
<accession>A0ABR7YL79</accession>
<dbReference type="RefSeq" id="WP_190992968.1">
    <property type="nucleotide sequence ID" value="NZ_JACOIK010000002.1"/>
</dbReference>
<dbReference type="EMBL" id="JACOIK010000002">
    <property type="protein sequence ID" value="MBD1431938.1"/>
    <property type="molecule type" value="Genomic_DNA"/>
</dbReference>
<comment type="caution">
    <text evidence="1">The sequence shown here is derived from an EMBL/GenBank/DDBJ whole genome shotgun (WGS) entry which is preliminary data.</text>
</comment>
<dbReference type="PROSITE" id="PS51257">
    <property type="entry name" value="PROKAR_LIPOPROTEIN"/>
    <property type="match status" value="1"/>
</dbReference>
<name>A0ABR7YL79_9SPHI</name>